<keyword evidence="4 6" id="KW-1133">Transmembrane helix</keyword>
<evidence type="ECO:0000313" key="9">
    <source>
        <dbReference type="EMBL" id="KAJ5432734.1"/>
    </source>
</evidence>
<dbReference type="GeneID" id="81605515"/>
<keyword evidence="3 6" id="KW-0812">Transmembrane</keyword>
<dbReference type="PANTHER" id="PTHR19241">
    <property type="entry name" value="ATP-BINDING CASSETTE TRANSPORTER"/>
    <property type="match status" value="1"/>
</dbReference>
<evidence type="ECO:0000256" key="2">
    <source>
        <dbReference type="ARBA" id="ARBA00022448"/>
    </source>
</evidence>
<reference evidence="9" key="1">
    <citation type="submission" date="2022-12" db="EMBL/GenBank/DDBJ databases">
        <authorList>
            <person name="Petersen C."/>
        </authorList>
    </citation>
    <scope>NUCLEOTIDE SEQUENCE</scope>
    <source>
        <strain evidence="9">IBT 16125</strain>
    </source>
</reference>
<name>A0AAD6FXJ1_9EURO</name>
<dbReference type="GO" id="GO:0005524">
    <property type="term" value="F:ATP binding"/>
    <property type="evidence" value="ECO:0007669"/>
    <property type="project" value="InterPro"/>
</dbReference>
<reference evidence="9" key="2">
    <citation type="journal article" date="2023" name="IMA Fungus">
        <title>Comparative genomic study of the Penicillium genus elucidates a diverse pangenome and 15 lateral gene transfer events.</title>
        <authorList>
            <person name="Petersen C."/>
            <person name="Sorensen T."/>
            <person name="Nielsen M.R."/>
            <person name="Sondergaard T.E."/>
            <person name="Sorensen J.L."/>
            <person name="Fitzpatrick D.A."/>
            <person name="Frisvad J.C."/>
            <person name="Nielsen K.L."/>
        </authorList>
    </citation>
    <scope>NUCLEOTIDE SEQUENCE</scope>
    <source>
        <strain evidence="9">IBT 16125</strain>
    </source>
</reference>
<dbReference type="InterPro" id="IPR010929">
    <property type="entry name" value="PDR_CDR_ABC"/>
</dbReference>
<feature type="domain" description="CDR ABC transporter" evidence="8">
    <location>
        <begin position="308"/>
        <end position="364"/>
    </location>
</feature>
<keyword evidence="10" id="KW-1185">Reference proteome</keyword>
<keyword evidence="5 6" id="KW-0472">Membrane</keyword>
<organism evidence="9 10">
    <name type="scientific">Penicillium daleae</name>
    <dbReference type="NCBI Taxonomy" id="63821"/>
    <lineage>
        <taxon>Eukaryota</taxon>
        <taxon>Fungi</taxon>
        <taxon>Dikarya</taxon>
        <taxon>Ascomycota</taxon>
        <taxon>Pezizomycotina</taxon>
        <taxon>Eurotiomycetes</taxon>
        <taxon>Eurotiomycetidae</taxon>
        <taxon>Eurotiales</taxon>
        <taxon>Aspergillaceae</taxon>
        <taxon>Penicillium</taxon>
    </lineage>
</organism>
<dbReference type="RefSeq" id="XP_056760026.1">
    <property type="nucleotide sequence ID" value="XM_056915272.1"/>
</dbReference>
<proteinExistence type="predicted"/>
<feature type="transmembrane region" description="Helical" evidence="6">
    <location>
        <begin position="193"/>
        <end position="210"/>
    </location>
</feature>
<dbReference type="GO" id="GO:0016020">
    <property type="term" value="C:membrane"/>
    <property type="evidence" value="ECO:0007669"/>
    <property type="project" value="UniProtKB-SubCell"/>
</dbReference>
<feature type="transmembrane region" description="Helical" evidence="6">
    <location>
        <begin position="349"/>
        <end position="367"/>
    </location>
</feature>
<dbReference type="GO" id="GO:0140359">
    <property type="term" value="F:ABC-type transporter activity"/>
    <property type="evidence" value="ECO:0007669"/>
    <property type="project" value="InterPro"/>
</dbReference>
<evidence type="ECO:0000259" key="7">
    <source>
        <dbReference type="Pfam" id="PF01061"/>
    </source>
</evidence>
<comment type="subcellular location">
    <subcellularLocation>
        <location evidence="1">Membrane</location>
        <topology evidence="1">Multi-pass membrane protein</topology>
    </subcellularLocation>
</comment>
<evidence type="ECO:0008006" key="11">
    <source>
        <dbReference type="Google" id="ProtNLM"/>
    </source>
</evidence>
<keyword evidence="2" id="KW-0813">Transport</keyword>
<dbReference type="EMBL" id="JAPVEA010000009">
    <property type="protein sequence ID" value="KAJ5432734.1"/>
    <property type="molecule type" value="Genomic_DNA"/>
</dbReference>
<feature type="transmembrane region" description="Helical" evidence="6">
    <location>
        <begin position="247"/>
        <end position="270"/>
    </location>
</feature>
<dbReference type="Pfam" id="PF01061">
    <property type="entry name" value="ABC2_membrane"/>
    <property type="match status" value="1"/>
</dbReference>
<evidence type="ECO:0000313" key="10">
    <source>
        <dbReference type="Proteomes" id="UP001213681"/>
    </source>
</evidence>
<evidence type="ECO:0000256" key="5">
    <source>
        <dbReference type="ARBA" id="ARBA00023136"/>
    </source>
</evidence>
<accession>A0AAD6FXJ1</accession>
<sequence length="378" mass="43210">MMTAIQPRVVAGLSSYSATALRFVQSLRSAADIDDSAHAVAVYQASQAIYDLKCCKDFLEQQGWYCPPRQTTGDFLTSVTNPVERQARDGMESQVLRTPDEFEAYWYLSPEYQELQRIMKEHNNEVTSNSENNLRPLKEQKIQAQTDHTRLASPYLLSVPMQIKINTKRATSPWPRSTVCNHSAIVEKHKTKFLLAVAFNIILYFLSNLRREPSQFFIYFLINFIVMFVMSAVFRTMAAITKTVSQAMALAGVFTLALAIYTGFIVPVPYMHPWFSWLHYMNPIYYAFEILAANEFHGRDYGCSSMIPAYPNMEGDTFICSSKGAVTGQNTVSSDSYIWASYNFSYTHVWRNFGILIAFLIGFLSRLHGAQFVHHEYH</sequence>
<feature type="domain" description="ABC-2 type transporter transmembrane" evidence="7">
    <location>
        <begin position="158"/>
        <end position="296"/>
    </location>
</feature>
<dbReference type="Proteomes" id="UP001213681">
    <property type="component" value="Unassembled WGS sequence"/>
</dbReference>
<dbReference type="Pfam" id="PF06422">
    <property type="entry name" value="PDR_CDR"/>
    <property type="match status" value="1"/>
</dbReference>
<evidence type="ECO:0000259" key="8">
    <source>
        <dbReference type="Pfam" id="PF06422"/>
    </source>
</evidence>
<evidence type="ECO:0000256" key="3">
    <source>
        <dbReference type="ARBA" id="ARBA00022692"/>
    </source>
</evidence>
<gene>
    <name evidence="9" type="ORF">N7458_011890</name>
</gene>
<evidence type="ECO:0000256" key="1">
    <source>
        <dbReference type="ARBA" id="ARBA00004141"/>
    </source>
</evidence>
<protein>
    <recommendedName>
        <fullName evidence="11">ABC-2 type transporter domain-containing protein</fullName>
    </recommendedName>
</protein>
<comment type="caution">
    <text evidence="9">The sequence shown here is derived from an EMBL/GenBank/DDBJ whole genome shotgun (WGS) entry which is preliminary data.</text>
</comment>
<evidence type="ECO:0000256" key="4">
    <source>
        <dbReference type="ARBA" id="ARBA00022989"/>
    </source>
</evidence>
<evidence type="ECO:0000256" key="6">
    <source>
        <dbReference type="SAM" id="Phobius"/>
    </source>
</evidence>
<feature type="transmembrane region" description="Helical" evidence="6">
    <location>
        <begin position="216"/>
        <end position="235"/>
    </location>
</feature>
<dbReference type="InterPro" id="IPR013525">
    <property type="entry name" value="ABC2_TM"/>
</dbReference>
<dbReference type="AlphaFoldDB" id="A0AAD6FXJ1"/>